<evidence type="ECO:0000259" key="16">
    <source>
        <dbReference type="Pfam" id="PF18706"/>
    </source>
</evidence>
<dbReference type="PANTHER" id="PTHR43015">
    <property type="entry name" value="D-RIBITOL-5-PHOSPHATE CYTIDYLYLTRANSFERASE"/>
    <property type="match status" value="1"/>
</dbReference>
<dbReference type="PROSITE" id="PS01295">
    <property type="entry name" value="ISPD"/>
    <property type="match status" value="1"/>
</dbReference>
<keyword evidence="9" id="KW-0548">Nucleotidyltransferase</keyword>
<evidence type="ECO:0000256" key="10">
    <source>
        <dbReference type="ARBA" id="ARBA00031950"/>
    </source>
</evidence>
<dbReference type="GO" id="GO:0047349">
    <property type="term" value="F:D-ribitol-5-phosphate cytidylyltransferase activity"/>
    <property type="evidence" value="ECO:0007669"/>
    <property type="project" value="UniProtKB-EC"/>
</dbReference>
<dbReference type="EMBL" id="JAULJE010000014">
    <property type="protein sequence ID" value="KAK1334865.1"/>
    <property type="molecule type" value="Genomic_DNA"/>
</dbReference>
<protein>
    <recommendedName>
        <fullName evidence="6">D-ribitol-5-phosphate cytidylyltransferase</fullName>
        <ecNumber evidence="5">2.7.7.40</ecNumber>
    </recommendedName>
    <alternativeName>
        <fullName evidence="10">2-C-methyl-D-erythritol 4-phosphate cytidylyltransferase-like protein</fullName>
    </alternativeName>
    <alternativeName>
        <fullName evidence="11">Isoprenoid synthase domain-containing protein</fullName>
    </alternativeName>
</protein>
<evidence type="ECO:0000256" key="2">
    <source>
        <dbReference type="ARBA" id="ARBA00004922"/>
    </source>
</evidence>
<dbReference type="InterPro" id="IPR040635">
    <property type="entry name" value="ISPD_C"/>
</dbReference>
<proteinExistence type="inferred from homology"/>
<dbReference type="GO" id="GO:0005829">
    <property type="term" value="C:cytosol"/>
    <property type="evidence" value="ECO:0007669"/>
    <property type="project" value="UniProtKB-SubCell"/>
</dbReference>
<dbReference type="GO" id="GO:0008299">
    <property type="term" value="P:isoprenoid biosynthetic process"/>
    <property type="evidence" value="ECO:0007669"/>
    <property type="project" value="InterPro"/>
</dbReference>
<comment type="similarity">
    <text evidence="3">Belongs to the IspD/TarI cytidylyltransferase family. IspD subfamily.</text>
</comment>
<dbReference type="InterPro" id="IPR018294">
    <property type="entry name" value="ISPD_synthase_CS"/>
</dbReference>
<comment type="subcellular location">
    <subcellularLocation>
        <location evidence="1">Cytoplasm</location>
        <location evidence="1">Cytosol</location>
    </subcellularLocation>
</comment>
<dbReference type="SUPFAM" id="SSF53448">
    <property type="entry name" value="Nucleotide-diphospho-sugar transferases"/>
    <property type="match status" value="1"/>
</dbReference>
<comment type="caution">
    <text evidence="17">The sequence shown here is derived from an EMBL/GenBank/DDBJ whole genome shotgun (WGS) entry which is preliminary data.</text>
</comment>
<dbReference type="PANTHER" id="PTHR43015:SF1">
    <property type="entry name" value="D-RIBITOL-5-PHOSPHATE CYTIDYLYLTRANSFERASE"/>
    <property type="match status" value="1"/>
</dbReference>
<dbReference type="Proteomes" id="UP001177744">
    <property type="component" value="Unassembled WGS sequence"/>
</dbReference>
<evidence type="ECO:0000256" key="6">
    <source>
        <dbReference type="ARBA" id="ARBA00015848"/>
    </source>
</evidence>
<evidence type="ECO:0000256" key="12">
    <source>
        <dbReference type="ARBA" id="ARBA00045509"/>
    </source>
</evidence>
<evidence type="ECO:0000256" key="13">
    <source>
        <dbReference type="ARBA" id="ARBA00048797"/>
    </source>
</evidence>
<evidence type="ECO:0000256" key="14">
    <source>
        <dbReference type="ARBA" id="ARBA00048814"/>
    </source>
</evidence>
<evidence type="ECO:0000256" key="1">
    <source>
        <dbReference type="ARBA" id="ARBA00004514"/>
    </source>
</evidence>
<dbReference type="GO" id="GO:0035269">
    <property type="term" value="P:protein O-linked glycosylation via mannose"/>
    <property type="evidence" value="ECO:0007669"/>
    <property type="project" value="TreeGrafter"/>
</dbReference>
<comment type="catalytic activity">
    <reaction evidence="14">
        <text>D-ribose 5-phosphate + CTP + H(+) = CDP-D-ribose + diphosphate</text>
        <dbReference type="Rhea" id="RHEA:53872"/>
        <dbReference type="ChEBI" id="CHEBI:15378"/>
        <dbReference type="ChEBI" id="CHEBI:33019"/>
        <dbReference type="ChEBI" id="CHEBI:37563"/>
        <dbReference type="ChEBI" id="CHEBI:78346"/>
        <dbReference type="ChEBI" id="CHEBI:137525"/>
    </reaction>
</comment>
<comment type="catalytic activity">
    <reaction evidence="13">
        <text>D-ribulose 5-phosphate + CTP + H(+) = CDP-D-ribulose + diphosphate</text>
        <dbReference type="Rhea" id="RHEA:53612"/>
        <dbReference type="ChEBI" id="CHEBI:15378"/>
        <dbReference type="ChEBI" id="CHEBI:33019"/>
        <dbReference type="ChEBI" id="CHEBI:37563"/>
        <dbReference type="ChEBI" id="CHEBI:58121"/>
        <dbReference type="ChEBI" id="CHEBI:137524"/>
    </reaction>
</comment>
<evidence type="ECO:0000256" key="8">
    <source>
        <dbReference type="ARBA" id="ARBA00022679"/>
    </source>
</evidence>
<evidence type="ECO:0000256" key="11">
    <source>
        <dbReference type="ARBA" id="ARBA00032606"/>
    </source>
</evidence>
<comment type="subunit">
    <text evidence="4">Homodimer.</text>
</comment>
<evidence type="ECO:0000256" key="15">
    <source>
        <dbReference type="ARBA" id="ARBA00049484"/>
    </source>
</evidence>
<dbReference type="Pfam" id="PF18706">
    <property type="entry name" value="ISPD_C"/>
    <property type="match status" value="1"/>
</dbReference>
<name>A0AA40HQ15_CNENI</name>
<dbReference type="AlphaFoldDB" id="A0AA40HQ15"/>
<keyword evidence="8" id="KW-0808">Transferase</keyword>
<comment type="function">
    <text evidence="12">Cytidylyltransferase required for protein O-linked mannosylation. Catalyzes the formation of CDP-ribitol nucleotide sugar from D-ribitol 5-phosphate. CDP-ribitol is a substrate of FKTN during the biosynthesis of the phosphorylated O-mannosyl trisaccharide (N-acetylgalactosamine-beta-3-N-acetylglucosamine-beta-4-(phosphate-6-)mannose), a carbohydrate structure present in alpha-dystroglycan (DAG1), which is required for binding laminin G-like domain-containing extracellular proteins with high affinity. Shows activity toward other pentose phosphate sugars and mediates formation of CDP-ribulose or CDP-ribose using CTP and ribulose-5-phosphate or ribose-5-phosphate, respectively. Not involved in dolichol production.</text>
</comment>
<organism evidence="17 18">
    <name type="scientific">Cnephaeus nilssonii</name>
    <name type="common">Northern bat</name>
    <name type="synonym">Eptesicus nilssonii</name>
    <dbReference type="NCBI Taxonomy" id="3371016"/>
    <lineage>
        <taxon>Eukaryota</taxon>
        <taxon>Metazoa</taxon>
        <taxon>Chordata</taxon>
        <taxon>Craniata</taxon>
        <taxon>Vertebrata</taxon>
        <taxon>Euteleostomi</taxon>
        <taxon>Mammalia</taxon>
        <taxon>Eutheria</taxon>
        <taxon>Laurasiatheria</taxon>
        <taxon>Chiroptera</taxon>
        <taxon>Yangochiroptera</taxon>
        <taxon>Vespertilionidae</taxon>
        <taxon>Cnephaeus</taxon>
    </lineage>
</organism>
<evidence type="ECO:0000256" key="4">
    <source>
        <dbReference type="ARBA" id="ARBA00011738"/>
    </source>
</evidence>
<comment type="catalytic activity">
    <reaction evidence="15">
        <text>D-ribitol 5-phosphate + CTP + H(+) = CDP-L-ribitol + diphosphate</text>
        <dbReference type="Rhea" id="RHEA:12456"/>
        <dbReference type="ChEBI" id="CHEBI:15378"/>
        <dbReference type="ChEBI" id="CHEBI:33019"/>
        <dbReference type="ChEBI" id="CHEBI:37563"/>
        <dbReference type="ChEBI" id="CHEBI:57608"/>
        <dbReference type="ChEBI" id="CHEBI:57695"/>
        <dbReference type="EC" id="2.7.7.40"/>
    </reaction>
</comment>
<dbReference type="InterPro" id="IPR034683">
    <property type="entry name" value="IspD/TarI"/>
</dbReference>
<comment type="pathway">
    <text evidence="2">Protein modification; protein glycosylation.</text>
</comment>
<dbReference type="CDD" id="cd02516">
    <property type="entry name" value="CDP-ME_synthetase"/>
    <property type="match status" value="1"/>
</dbReference>
<gene>
    <name evidence="17" type="ORF">QTO34_004436</name>
</gene>
<dbReference type="Gene3D" id="3.90.550.10">
    <property type="entry name" value="Spore Coat Polysaccharide Biosynthesis Protein SpsA, Chain A"/>
    <property type="match status" value="1"/>
</dbReference>
<evidence type="ECO:0000256" key="3">
    <source>
        <dbReference type="ARBA" id="ARBA00009789"/>
    </source>
</evidence>
<keyword evidence="18" id="KW-1185">Reference proteome</keyword>
<dbReference type="InterPro" id="IPR029044">
    <property type="entry name" value="Nucleotide-diphossugar_trans"/>
</dbReference>
<sequence>MEPGPLGAAGPSEPGPRVRGVCGAAPAASASASSLAVAAVLPAGGSGERMGVPTPKQFCQVLERPLISYTLQALERVCWIKDIVVSVTRENMEAMKGIIQKYQHKRISLVEAGVTRHRSIFNGLKALAEDQPDSKLLKPEVVIIHDAVRPFVEEDILLKVATAAKEHGAAGAVRPLVSTVISPSADGCLDHSLERARHRASEMPQAFLYDVIYAAYQQCSDYDLEFGTECLQLALKYCHVKAKLVEGSPDLWKVTYKRDLYAAESIIKERISQHICVVMDTKEDEEHVGRHLEEMLKNELNHVKVTSGPLCHAGRDLQQIILEQCYSFVCVNVMTSEFEETQKLLNMLKESHLSVLYPVVVISVSESMQIFLFKHMLLFFGIQLFSWARYVCKNEIFLHNLLCNFAHAAIMFESPVQMGYIVLLTPFSWQLSRVLSGSSF</sequence>
<dbReference type="Pfam" id="PF01128">
    <property type="entry name" value="IspD"/>
    <property type="match status" value="1"/>
</dbReference>
<evidence type="ECO:0000313" key="17">
    <source>
        <dbReference type="EMBL" id="KAK1334865.1"/>
    </source>
</evidence>
<evidence type="ECO:0000256" key="5">
    <source>
        <dbReference type="ARBA" id="ARBA00012488"/>
    </source>
</evidence>
<accession>A0AA40HQ15</accession>
<reference evidence="17" key="1">
    <citation type="submission" date="2023-06" db="EMBL/GenBank/DDBJ databases">
        <title>Reference genome for the Northern bat (Eptesicus nilssonii), a most northern bat species.</title>
        <authorList>
            <person name="Laine V.N."/>
            <person name="Pulliainen A.T."/>
            <person name="Lilley T.M."/>
        </authorList>
    </citation>
    <scope>NUCLEOTIDE SEQUENCE</scope>
    <source>
        <strain evidence="17">BLF_Eptnil</strain>
        <tissue evidence="17">Kidney</tissue>
    </source>
</reference>
<evidence type="ECO:0000256" key="9">
    <source>
        <dbReference type="ARBA" id="ARBA00022695"/>
    </source>
</evidence>
<evidence type="ECO:0000313" key="18">
    <source>
        <dbReference type="Proteomes" id="UP001177744"/>
    </source>
</evidence>
<feature type="domain" description="D-ribitol-5-phosphate cytidylyltransferase C-terminal" evidence="16">
    <location>
        <begin position="273"/>
        <end position="404"/>
    </location>
</feature>
<dbReference type="EC" id="2.7.7.40" evidence="5"/>
<evidence type="ECO:0000256" key="7">
    <source>
        <dbReference type="ARBA" id="ARBA00022490"/>
    </source>
</evidence>
<keyword evidence="7" id="KW-0963">Cytoplasm</keyword>
<dbReference type="FunFam" id="3.90.550.10:FF:000080">
    <property type="entry name" value="D-ribitol-5-phosphate cytidylyltransferase isoform X1"/>
    <property type="match status" value="1"/>
</dbReference>